<gene>
    <name evidence="3" type="ORF">CGZ93_03680</name>
</gene>
<feature type="transmembrane region" description="Helical" evidence="2">
    <location>
        <begin position="242"/>
        <end position="263"/>
    </location>
</feature>
<organism evidence="3 4">
    <name type="scientific">Enemella dayhoffiae</name>
    <dbReference type="NCBI Taxonomy" id="2016507"/>
    <lineage>
        <taxon>Bacteria</taxon>
        <taxon>Bacillati</taxon>
        <taxon>Actinomycetota</taxon>
        <taxon>Actinomycetes</taxon>
        <taxon>Propionibacteriales</taxon>
        <taxon>Propionibacteriaceae</taxon>
        <taxon>Enemella</taxon>
    </lineage>
</organism>
<reference evidence="3 4" key="1">
    <citation type="submission" date="2017-07" db="EMBL/GenBank/DDBJ databases">
        <title>Draft whole genome sequences of clinical Proprionibacteriaceae strains.</title>
        <authorList>
            <person name="Bernier A.-M."/>
            <person name="Bernard K."/>
            <person name="Domingo M.-C."/>
        </authorList>
    </citation>
    <scope>NUCLEOTIDE SEQUENCE [LARGE SCALE GENOMIC DNA]</scope>
    <source>
        <strain evidence="3 4">NML 130396</strain>
    </source>
</reference>
<dbReference type="EMBL" id="NMVQ01000003">
    <property type="protein sequence ID" value="OYO24499.1"/>
    <property type="molecule type" value="Genomic_DNA"/>
</dbReference>
<name>A0A255HA09_9ACTN</name>
<comment type="caution">
    <text evidence="3">The sequence shown here is derived from an EMBL/GenBank/DDBJ whole genome shotgun (WGS) entry which is preliminary data.</text>
</comment>
<evidence type="ECO:0000256" key="1">
    <source>
        <dbReference type="SAM" id="MobiDB-lite"/>
    </source>
</evidence>
<feature type="compositionally biased region" description="Basic and acidic residues" evidence="1">
    <location>
        <begin position="127"/>
        <end position="142"/>
    </location>
</feature>
<keyword evidence="4" id="KW-1185">Reference proteome</keyword>
<feature type="transmembrane region" description="Helical" evidence="2">
    <location>
        <begin position="202"/>
        <end position="230"/>
    </location>
</feature>
<feature type="region of interest" description="Disordered" evidence="1">
    <location>
        <begin position="1"/>
        <end position="47"/>
    </location>
</feature>
<accession>A0A255HA09</accession>
<dbReference type="Proteomes" id="UP000216311">
    <property type="component" value="Unassembled WGS sequence"/>
</dbReference>
<feature type="transmembrane region" description="Helical" evidence="2">
    <location>
        <begin position="269"/>
        <end position="295"/>
    </location>
</feature>
<dbReference type="RefSeq" id="WP_094362807.1">
    <property type="nucleotide sequence ID" value="NZ_NMVQ01000003.1"/>
</dbReference>
<evidence type="ECO:0000256" key="2">
    <source>
        <dbReference type="SAM" id="Phobius"/>
    </source>
</evidence>
<keyword evidence="2" id="KW-0812">Transmembrane</keyword>
<sequence>MATWQDGPEYAPHERPSEFTAPQVSQLDTAPPRPQPSADAPLVRPLFEQRHQVSPLVALVPQADQPRDPHQAFEVASTLMTEHSSAAWGAAHSGLNQPDPGWAPPTGAPAGTRPAGAAVASPPPHVPHPDEVHGPPQHDPHQAFHLSQGQRTGLNYPRPEGHPAAPPAPGTPQWFGPGQQHPAATRRLSIGDVLEGVTFPTVAALLVGGLCVLVSLFGWLSPLAFVTAFLTSGRIGYRRQWVRYLFLSGAAALGITLVVGVLYSLDDLLVAYDLLCQLSAVVCWLVLVSLIVLVARAQAQGEQPEVPQRNPDPGWG</sequence>
<feature type="region of interest" description="Disordered" evidence="1">
    <location>
        <begin position="96"/>
        <end position="182"/>
    </location>
</feature>
<evidence type="ECO:0000313" key="4">
    <source>
        <dbReference type="Proteomes" id="UP000216311"/>
    </source>
</evidence>
<dbReference type="AlphaFoldDB" id="A0A255HA09"/>
<keyword evidence="2" id="KW-1133">Transmembrane helix</keyword>
<proteinExistence type="predicted"/>
<keyword evidence="2" id="KW-0472">Membrane</keyword>
<feature type="compositionally biased region" description="Low complexity" evidence="1">
    <location>
        <begin position="108"/>
        <end position="120"/>
    </location>
</feature>
<evidence type="ECO:0000313" key="3">
    <source>
        <dbReference type="EMBL" id="OYO24499.1"/>
    </source>
</evidence>
<protein>
    <submittedName>
        <fullName evidence="3">Uncharacterized protein</fullName>
    </submittedName>
</protein>